<feature type="binding site" evidence="12">
    <location>
        <position position="473"/>
    </location>
    <ligand>
        <name>substrate</name>
    </ligand>
</feature>
<reference evidence="15 16" key="1">
    <citation type="journal article" date="2016" name="Nat. Commun.">
        <title>Thousands of microbial genomes shed light on interconnected biogeochemical processes in an aquifer system.</title>
        <authorList>
            <person name="Anantharaman K."/>
            <person name="Brown C.T."/>
            <person name="Hug L.A."/>
            <person name="Sharon I."/>
            <person name="Castelle C.J."/>
            <person name="Probst A.J."/>
            <person name="Thomas B.C."/>
            <person name="Singh A."/>
            <person name="Wilkins M.J."/>
            <person name="Karaoz U."/>
            <person name="Brodie E.L."/>
            <person name="Williams K.H."/>
            <person name="Hubbard S.S."/>
            <person name="Banfield J.F."/>
        </authorList>
    </citation>
    <scope>NUCLEOTIDE SEQUENCE [LARGE SCALE GENOMIC DNA]</scope>
</reference>
<evidence type="ECO:0000313" key="15">
    <source>
        <dbReference type="EMBL" id="OGG66852.1"/>
    </source>
</evidence>
<dbReference type="PRINTS" id="PR01100">
    <property type="entry name" value="SHIKIMTKNASE"/>
</dbReference>
<comment type="subunit">
    <text evidence="13">Monomer.</text>
</comment>
<dbReference type="InterPro" id="IPR000623">
    <property type="entry name" value="Shikimate_kinase/TSH1"/>
</dbReference>
<feature type="binding site" evidence="13">
    <location>
        <position position="23"/>
    </location>
    <ligand>
        <name>phosphoenolpyruvate</name>
        <dbReference type="ChEBI" id="CHEBI:58702"/>
    </ligand>
</feature>
<dbReference type="GO" id="GO:0005524">
    <property type="term" value="F:ATP binding"/>
    <property type="evidence" value="ECO:0007669"/>
    <property type="project" value="UniProtKB-UniRule"/>
</dbReference>
<proteinExistence type="inferred from homology"/>
<evidence type="ECO:0000313" key="16">
    <source>
        <dbReference type="Proteomes" id="UP000178572"/>
    </source>
</evidence>
<dbReference type="CDD" id="cd01556">
    <property type="entry name" value="EPSP_synthase"/>
    <property type="match status" value="1"/>
</dbReference>
<keyword evidence="9 13" id="KW-0057">Aromatic amino acid biosynthesis</keyword>
<dbReference type="PROSITE" id="PS01128">
    <property type="entry name" value="SHIKIMATE_KINASE"/>
    <property type="match status" value="1"/>
</dbReference>
<feature type="binding site" evidence="13">
    <location>
        <position position="180"/>
    </location>
    <ligand>
        <name>3-phosphoshikimate</name>
        <dbReference type="ChEBI" id="CHEBI:145989"/>
    </ligand>
</feature>
<dbReference type="CDD" id="cd00464">
    <property type="entry name" value="SK"/>
    <property type="match status" value="1"/>
</dbReference>
<dbReference type="Pfam" id="PF00275">
    <property type="entry name" value="EPSP_synthase"/>
    <property type="match status" value="1"/>
</dbReference>
<sequence>MKIIKITPLTGPVAATVAIPGSKSYTNRALLLAALTPGTVTINNPLVSDDTHAMINCLRELGIRCAFKDDMLAPEEASRQVGSLVVVSDVGATKEGEYHLNANLSGTAIRFILALSAIVPGVKVIRGRGRLNERPIAHLVEALEQLGARIEYVDKQGYPPVRVLSSRLKPGTVRMRGTVSSQFLSALLMIAPLVGELRIEVEGEQVSRPYIDMTIDAMRAFGVEAENEGYKRYFVRAGQAYRATEYTVEGDFSSAAYFFAIAALTGSTLTLTNLNPKTVQADIRFLKILEGMGNEVVYRENAIVIAGKGVKAVSVDMRDCPDQAQTLAVLAAFAKGKTTIKGVQSLRVKETERVVAIERELRKMSIRAESTEDTLVVYGGSPVPVRIDTYGDHRMAMSFAVAATKLPGMEIADPDVVAKTFPRFWKSLALAGAPFDTVYEHPNVILIGMRGGGKTAVGRALAEKTKKELVDVDDLIEEREGMKIAETVAKRGWEYFRDRESEVVAEVAGRKDTVISTGGGVIQRPENIAALKENGVLVFLNAPADILAERLEHDPGRPPLTNASTVKEEVDIVLAERKKLYEAAADEIVIDTNMTLDEKIAEVLKRLERRGVL</sequence>
<feature type="binding site" evidence="12">
    <location>
        <position position="497"/>
    </location>
    <ligand>
        <name>substrate</name>
    </ligand>
</feature>
<feature type="domain" description="Enolpyruvate transferase" evidence="14">
    <location>
        <begin position="11"/>
        <end position="428"/>
    </location>
</feature>
<feature type="binding site" evidence="12">
    <location>
        <position position="557"/>
    </location>
    <ligand>
        <name>ATP</name>
        <dbReference type="ChEBI" id="CHEBI:30616"/>
    </ligand>
</feature>
<feature type="binding site" evidence="13">
    <location>
        <position position="134"/>
    </location>
    <ligand>
        <name>phosphoenolpyruvate</name>
        <dbReference type="ChEBI" id="CHEBI:58702"/>
    </ligand>
</feature>
<feature type="binding site" evidence="13">
    <location>
        <position position="24"/>
    </location>
    <ligand>
        <name>3-phosphoshikimate</name>
        <dbReference type="ChEBI" id="CHEBI:145989"/>
    </ligand>
</feature>
<comment type="function">
    <text evidence="12">Catalyzes the specific phosphorylation of the 3-hydroxyl group of shikimic acid using ATP as a cosubstrate.</text>
</comment>
<feature type="active site" description="Proton acceptor" evidence="13">
    <location>
        <position position="322"/>
    </location>
</feature>
<dbReference type="HAMAP" id="MF_00109">
    <property type="entry name" value="Shikimate_kinase"/>
    <property type="match status" value="1"/>
</dbReference>
<dbReference type="GO" id="GO:0003866">
    <property type="term" value="F:3-phosphoshikimate 1-carboxyvinyltransferase activity"/>
    <property type="evidence" value="ECO:0007669"/>
    <property type="project" value="UniProtKB-UniRule"/>
</dbReference>
<organism evidence="15 16">
    <name type="scientific">Candidatus Kaiserbacteria bacterium RIFCSPHIGHO2_02_FULL_59_21</name>
    <dbReference type="NCBI Taxonomy" id="1798500"/>
    <lineage>
        <taxon>Bacteria</taxon>
        <taxon>Candidatus Kaiseribacteriota</taxon>
    </lineage>
</organism>
<dbReference type="InterPro" id="IPR036968">
    <property type="entry name" value="Enolpyruvate_Tfrase_sf"/>
</dbReference>
<comment type="subcellular location">
    <subcellularLocation>
        <location evidence="13">Cytoplasm</location>
    </subcellularLocation>
</comment>
<dbReference type="AlphaFoldDB" id="A0A1F6E0U3"/>
<dbReference type="GO" id="GO:0008652">
    <property type="term" value="P:amino acid biosynthetic process"/>
    <property type="evidence" value="ECO:0007669"/>
    <property type="project" value="UniProtKB-KW"/>
</dbReference>
<dbReference type="EC" id="2.7.1.71" evidence="12"/>
<comment type="function">
    <text evidence="13">Catalyzes the transfer of the enolpyruvyl moiety of phosphoenolpyruvate (PEP) to the 5-hydroxyl of shikimate-3-phosphate (S3P) to produce enolpyruvyl shikimate-3-phosphate and inorganic phosphate.</text>
</comment>
<dbReference type="SUPFAM" id="SSF52540">
    <property type="entry name" value="P-loop containing nucleoside triphosphate hydrolases"/>
    <property type="match status" value="1"/>
</dbReference>
<feature type="binding site" evidence="13">
    <location>
        <position position="419"/>
    </location>
    <ligand>
        <name>phosphoenolpyruvate</name>
        <dbReference type="ChEBI" id="CHEBI:58702"/>
    </ligand>
</feature>
<feature type="binding site" evidence="13">
    <location>
        <position position="322"/>
    </location>
    <ligand>
        <name>3-phosphoshikimate</name>
        <dbReference type="ChEBI" id="CHEBI:145989"/>
    </ligand>
</feature>
<dbReference type="InterPro" id="IPR027417">
    <property type="entry name" value="P-loop_NTPase"/>
</dbReference>
<dbReference type="InterPro" id="IPR031322">
    <property type="entry name" value="Shikimate/glucono_kinase"/>
</dbReference>
<evidence type="ECO:0000256" key="11">
    <source>
        <dbReference type="ARBA" id="ARBA00048567"/>
    </source>
</evidence>
<comment type="caution">
    <text evidence="15">The sequence shown here is derived from an EMBL/GenBank/DDBJ whole genome shotgun (WGS) entry which is preliminary data.</text>
</comment>
<dbReference type="Pfam" id="PF01202">
    <property type="entry name" value="SKI"/>
    <property type="match status" value="1"/>
</dbReference>
<dbReference type="InterPro" id="IPR001986">
    <property type="entry name" value="Enolpyruvate_Tfrase_dom"/>
</dbReference>
<evidence type="ECO:0000256" key="1">
    <source>
        <dbReference type="ARBA" id="ARBA00004811"/>
    </source>
</evidence>
<feature type="binding site" evidence="13">
    <location>
        <position position="353"/>
    </location>
    <ligand>
        <name>phosphoenolpyruvate</name>
        <dbReference type="ChEBI" id="CHEBI:58702"/>
    </ligand>
</feature>
<comment type="cofactor">
    <cofactor evidence="12">
        <name>Mg(2+)</name>
        <dbReference type="ChEBI" id="CHEBI:18420"/>
    </cofactor>
    <text evidence="12">Binds 1 Mg(2+) ion per subunit.</text>
</comment>
<feature type="binding site" evidence="13">
    <location>
        <position position="394"/>
    </location>
    <ligand>
        <name>phosphoenolpyruvate</name>
        <dbReference type="ChEBI" id="CHEBI:58702"/>
    </ligand>
</feature>
<evidence type="ECO:0000256" key="9">
    <source>
        <dbReference type="ARBA" id="ARBA00023141"/>
    </source>
</evidence>
<comment type="similarity">
    <text evidence="12">Belongs to the shikimate kinase family.</text>
</comment>
<dbReference type="InterPro" id="IPR023193">
    <property type="entry name" value="EPSP_synthase_CS"/>
</dbReference>
<evidence type="ECO:0000256" key="3">
    <source>
        <dbReference type="ARBA" id="ARBA00009948"/>
    </source>
</evidence>
<feature type="binding site" evidence="12">
    <location>
        <position position="455"/>
    </location>
    <ligand>
        <name>Mg(2+)</name>
        <dbReference type="ChEBI" id="CHEBI:18420"/>
    </ligand>
</feature>
<accession>A0A1F6E0U3</accession>
<feature type="binding site" evidence="13">
    <location>
        <position position="28"/>
    </location>
    <ligand>
        <name>3-phosphoshikimate</name>
        <dbReference type="ChEBI" id="CHEBI:145989"/>
    </ligand>
</feature>
<keyword evidence="7 12" id="KW-0418">Kinase</keyword>
<dbReference type="InterPro" id="IPR023000">
    <property type="entry name" value="Shikimate_kinase_CS"/>
</dbReference>
<evidence type="ECO:0000256" key="5">
    <source>
        <dbReference type="ARBA" id="ARBA00022679"/>
    </source>
</evidence>
<feature type="binding site" evidence="13">
    <location>
        <position position="181"/>
    </location>
    <ligand>
        <name>3-phosphoshikimate</name>
        <dbReference type="ChEBI" id="CHEBI:145989"/>
    </ligand>
</feature>
<comment type="pathway">
    <text evidence="1 13">Metabolic intermediate biosynthesis; chorismate biosynthesis; chorismate from D-erythrose 4-phosphate and phosphoenolpyruvate: step 6/7.</text>
</comment>
<name>A0A1F6E0U3_9BACT</name>
<keyword evidence="13" id="KW-0963">Cytoplasm</keyword>
<keyword evidence="12" id="KW-0479">Metal-binding</keyword>
<feature type="binding site" evidence="13">
    <location>
        <position position="182"/>
    </location>
    <ligand>
        <name>phosphoenolpyruvate</name>
        <dbReference type="ChEBI" id="CHEBI:58702"/>
    </ligand>
</feature>
<comment type="catalytic activity">
    <reaction evidence="11 12">
        <text>shikimate + ATP = 3-phosphoshikimate + ADP + H(+)</text>
        <dbReference type="Rhea" id="RHEA:13121"/>
        <dbReference type="ChEBI" id="CHEBI:15378"/>
        <dbReference type="ChEBI" id="CHEBI:30616"/>
        <dbReference type="ChEBI" id="CHEBI:36208"/>
        <dbReference type="ChEBI" id="CHEBI:145989"/>
        <dbReference type="ChEBI" id="CHEBI:456216"/>
        <dbReference type="EC" id="2.7.1.71"/>
    </reaction>
</comment>
<dbReference type="GO" id="GO:0005737">
    <property type="term" value="C:cytoplasm"/>
    <property type="evidence" value="ECO:0007669"/>
    <property type="project" value="UniProtKB-SubCell"/>
</dbReference>
<feature type="binding site" evidence="13">
    <location>
        <position position="106"/>
    </location>
    <ligand>
        <name>phosphoenolpyruvate</name>
        <dbReference type="ChEBI" id="CHEBI:58702"/>
    </ligand>
</feature>
<feature type="binding site" evidence="13">
    <location>
        <position position="349"/>
    </location>
    <ligand>
        <name>3-phosphoshikimate</name>
        <dbReference type="ChEBI" id="CHEBI:145989"/>
    </ligand>
</feature>
<dbReference type="GO" id="GO:0004765">
    <property type="term" value="F:shikimate kinase activity"/>
    <property type="evidence" value="ECO:0007669"/>
    <property type="project" value="UniProtKB-UniRule"/>
</dbReference>
<dbReference type="STRING" id="1798500.A3C21_01735"/>
<evidence type="ECO:0000256" key="12">
    <source>
        <dbReference type="HAMAP-Rule" id="MF_00109"/>
    </source>
</evidence>
<dbReference type="InterPro" id="IPR013792">
    <property type="entry name" value="RNA3'P_cycl/enolpyr_Trfase_a/b"/>
</dbReference>
<dbReference type="NCBIfam" id="TIGR01356">
    <property type="entry name" value="aroA"/>
    <property type="match status" value="1"/>
</dbReference>
<evidence type="ECO:0000256" key="4">
    <source>
        <dbReference type="ARBA" id="ARBA00022605"/>
    </source>
</evidence>
<feature type="binding site" evidence="12">
    <location>
        <begin position="451"/>
        <end position="456"/>
    </location>
    <ligand>
        <name>ATP</name>
        <dbReference type="ChEBI" id="CHEBI:30616"/>
    </ligand>
</feature>
<dbReference type="SUPFAM" id="SSF55205">
    <property type="entry name" value="EPT/RTPC-like"/>
    <property type="match status" value="1"/>
</dbReference>
<evidence type="ECO:0000256" key="2">
    <source>
        <dbReference type="ARBA" id="ARBA00004842"/>
    </source>
</evidence>
<evidence type="ECO:0000256" key="13">
    <source>
        <dbReference type="HAMAP-Rule" id="MF_00210"/>
    </source>
</evidence>
<comment type="catalytic activity">
    <reaction evidence="10">
        <text>3-phosphoshikimate + phosphoenolpyruvate = 5-O-(1-carboxyvinyl)-3-phosphoshikimate + phosphate</text>
        <dbReference type="Rhea" id="RHEA:21256"/>
        <dbReference type="ChEBI" id="CHEBI:43474"/>
        <dbReference type="ChEBI" id="CHEBI:57701"/>
        <dbReference type="ChEBI" id="CHEBI:58702"/>
        <dbReference type="ChEBI" id="CHEBI:145989"/>
        <dbReference type="EC" id="2.5.1.19"/>
    </reaction>
    <physiologicalReaction direction="left-to-right" evidence="10">
        <dbReference type="Rhea" id="RHEA:21257"/>
    </physiologicalReaction>
</comment>
<feature type="binding site" evidence="13">
    <location>
        <position position="207"/>
    </location>
    <ligand>
        <name>3-phosphoshikimate</name>
        <dbReference type="ChEBI" id="CHEBI:145989"/>
    </ligand>
</feature>
<dbReference type="HAMAP" id="MF_00210">
    <property type="entry name" value="EPSP_synth"/>
    <property type="match status" value="1"/>
</dbReference>
<feature type="binding site" evidence="12">
    <location>
        <position position="519"/>
    </location>
    <ligand>
        <name>substrate</name>
    </ligand>
</feature>
<keyword evidence="6 12" id="KW-0547">Nucleotide-binding</keyword>
<dbReference type="Gene3D" id="3.65.10.10">
    <property type="entry name" value="Enolpyruvate transferase domain"/>
    <property type="match status" value="2"/>
</dbReference>
<comment type="pathway">
    <text evidence="2 12">Metabolic intermediate biosynthesis; chorismate biosynthesis; chorismate from D-erythrose 4-phosphate and phosphoenolpyruvate: step 5/7.</text>
</comment>
<dbReference type="PANTHER" id="PTHR21090">
    <property type="entry name" value="AROM/DEHYDROQUINATE SYNTHASE"/>
    <property type="match status" value="1"/>
</dbReference>
<dbReference type="Proteomes" id="UP000178572">
    <property type="component" value="Unassembled WGS sequence"/>
</dbReference>
<dbReference type="EC" id="2.5.1.19" evidence="13"/>
<keyword evidence="12" id="KW-0460">Magnesium</keyword>
<evidence type="ECO:0000256" key="10">
    <source>
        <dbReference type="ARBA" id="ARBA00044633"/>
    </source>
</evidence>
<dbReference type="UniPathway" id="UPA00053">
    <property type="reaction ID" value="UER00088"/>
</dbReference>
<comment type="caution">
    <text evidence="13">Lacks conserved residue(s) required for the propagation of feature annotation.</text>
</comment>
<keyword evidence="5 13" id="KW-0808">Transferase</keyword>
<feature type="binding site" evidence="13">
    <location>
        <position position="23"/>
    </location>
    <ligand>
        <name>3-phosphoshikimate</name>
        <dbReference type="ChEBI" id="CHEBI:145989"/>
    </ligand>
</feature>
<dbReference type="GO" id="GO:0009073">
    <property type="term" value="P:aromatic amino acid family biosynthetic process"/>
    <property type="evidence" value="ECO:0007669"/>
    <property type="project" value="UniProtKB-KW"/>
</dbReference>
<evidence type="ECO:0000259" key="14">
    <source>
        <dbReference type="Pfam" id="PF00275"/>
    </source>
</evidence>
<gene>
    <name evidence="13" type="primary">aroA</name>
    <name evidence="12" type="synonym">aroK</name>
    <name evidence="15" type="ORF">A3C21_01735</name>
</gene>
<evidence type="ECO:0000256" key="7">
    <source>
        <dbReference type="ARBA" id="ARBA00022777"/>
    </source>
</evidence>
<dbReference type="PANTHER" id="PTHR21090:SF5">
    <property type="entry name" value="PENTAFUNCTIONAL AROM POLYPEPTIDE"/>
    <property type="match status" value="1"/>
</dbReference>
<evidence type="ECO:0000256" key="8">
    <source>
        <dbReference type="ARBA" id="ARBA00022840"/>
    </source>
</evidence>
<dbReference type="Gene3D" id="3.40.50.300">
    <property type="entry name" value="P-loop containing nucleotide triphosphate hydrolases"/>
    <property type="match status" value="1"/>
</dbReference>
<keyword evidence="4 13" id="KW-0028">Amino-acid biosynthesis</keyword>
<comment type="similarity">
    <text evidence="3 13">Belongs to the EPSP synthase family.</text>
</comment>
<dbReference type="EMBL" id="MFLN01000036">
    <property type="protein sequence ID" value="OGG66852.1"/>
    <property type="molecule type" value="Genomic_DNA"/>
</dbReference>
<feature type="binding site" evidence="12">
    <location>
        <position position="577"/>
    </location>
    <ligand>
        <name>substrate</name>
    </ligand>
</feature>
<dbReference type="InterPro" id="IPR006264">
    <property type="entry name" value="EPSP_synthase"/>
</dbReference>
<dbReference type="GO" id="GO:0000287">
    <property type="term" value="F:magnesium ion binding"/>
    <property type="evidence" value="ECO:0007669"/>
    <property type="project" value="UniProtKB-UniRule"/>
</dbReference>
<evidence type="ECO:0000256" key="6">
    <source>
        <dbReference type="ARBA" id="ARBA00022741"/>
    </source>
</evidence>
<dbReference type="GO" id="GO:0009423">
    <property type="term" value="P:chorismate biosynthetic process"/>
    <property type="evidence" value="ECO:0007669"/>
    <property type="project" value="UniProtKB-UniRule"/>
</dbReference>
<dbReference type="PROSITE" id="PS00104">
    <property type="entry name" value="EPSP_SYNTHASE_1"/>
    <property type="match status" value="1"/>
</dbReference>
<protein>
    <recommendedName>
        <fullName evidence="12 13">Multifunctional fusion protein</fullName>
    </recommendedName>
    <domain>
        <recommendedName>
            <fullName evidence="13">3-phosphoshikimate 1-carboxyvinyltransferase</fullName>
            <ecNumber evidence="13">2.5.1.19</ecNumber>
        </recommendedName>
        <alternativeName>
            <fullName evidence="13">5-enolpyruvylshikimate-3-phosphate synthase</fullName>
            <shortName evidence="13">EPSP synthase</shortName>
            <shortName evidence="13">EPSPS</shortName>
        </alternativeName>
    </domain>
    <domain>
        <recommendedName>
            <fullName evidence="12">Shikimate kinase</fullName>
            <shortName evidence="12">SK</shortName>
            <ecNumber evidence="12">2.7.1.71</ecNumber>
        </recommendedName>
    </domain>
</protein>
<feature type="binding site" evidence="13">
    <location>
        <position position="182"/>
    </location>
    <ligand>
        <name>3-phosphoshikimate</name>
        <dbReference type="ChEBI" id="CHEBI:145989"/>
    </ligand>
</feature>
<keyword evidence="8 12" id="KW-0067">ATP-binding</keyword>